<accession>W2YYR7</accession>
<protein>
    <submittedName>
        <fullName evidence="1">Uncharacterized protein</fullName>
    </submittedName>
</protein>
<evidence type="ECO:0000313" key="2">
    <source>
        <dbReference type="Proteomes" id="UP000018948"/>
    </source>
</evidence>
<gene>
    <name evidence="1" type="ORF">F442_12612</name>
</gene>
<dbReference type="Proteomes" id="UP000018948">
    <property type="component" value="Unassembled WGS sequence"/>
</dbReference>
<evidence type="ECO:0000313" key="1">
    <source>
        <dbReference type="EMBL" id="ETP39965.1"/>
    </source>
</evidence>
<comment type="caution">
    <text evidence="1">The sequence shown here is derived from an EMBL/GenBank/DDBJ whole genome shotgun (WGS) entry which is preliminary data.</text>
</comment>
<sequence length="184" mass="20486">MALKRVCGDSLHHYTSDLKLLGVTGAPLNLVDLSEKDVKFVPTLEDVESMNTPVLLVVVPPPDETKSPYVVIASILFQHTFLNVSSTTASRTQKLKKQLVKKYKCDCGRNKNDDAMLLCMVMNVALPSTVVIASHIFRREHDHLKEHFVQIADIDDVRNCSNRSKAPSMISTFRFLSTSTIGSL</sequence>
<dbReference type="OrthoDB" id="151325at2759"/>
<proteinExistence type="predicted"/>
<reference evidence="1 2" key="1">
    <citation type="submission" date="2013-11" db="EMBL/GenBank/DDBJ databases">
        <title>The Genome Sequence of Phytophthora parasitica P10297.</title>
        <authorList>
            <consortium name="The Broad Institute Genomics Platform"/>
            <person name="Russ C."/>
            <person name="Tyler B."/>
            <person name="Panabieres F."/>
            <person name="Shan W."/>
            <person name="Tripathy S."/>
            <person name="Grunwald N."/>
            <person name="Machado M."/>
            <person name="Johnson C.S."/>
            <person name="Walker B."/>
            <person name="Young S.K."/>
            <person name="Zeng Q."/>
            <person name="Gargeya S."/>
            <person name="Fitzgerald M."/>
            <person name="Haas B."/>
            <person name="Abouelleil A."/>
            <person name="Allen A.W."/>
            <person name="Alvarado L."/>
            <person name="Arachchi H.M."/>
            <person name="Berlin A.M."/>
            <person name="Chapman S.B."/>
            <person name="Gainer-Dewar J."/>
            <person name="Goldberg J."/>
            <person name="Griggs A."/>
            <person name="Gujja S."/>
            <person name="Hansen M."/>
            <person name="Howarth C."/>
            <person name="Imamovic A."/>
            <person name="Ireland A."/>
            <person name="Larimer J."/>
            <person name="McCowan C."/>
            <person name="Murphy C."/>
            <person name="Pearson M."/>
            <person name="Poon T.W."/>
            <person name="Priest M."/>
            <person name="Roberts A."/>
            <person name="Saif S."/>
            <person name="Shea T."/>
            <person name="Sisk P."/>
            <person name="Sykes S."/>
            <person name="Wortman J."/>
            <person name="Nusbaum C."/>
            <person name="Birren B."/>
        </authorList>
    </citation>
    <scope>NUCLEOTIDE SEQUENCE [LARGE SCALE GENOMIC DNA]</scope>
    <source>
        <strain evidence="1 2">P10297</strain>
    </source>
</reference>
<dbReference type="EMBL" id="ANIY01002605">
    <property type="protein sequence ID" value="ETP39965.1"/>
    <property type="molecule type" value="Genomic_DNA"/>
</dbReference>
<name>W2YYR7_PHYNI</name>
<dbReference type="AlphaFoldDB" id="W2YYR7"/>
<organism evidence="1 2">
    <name type="scientific">Phytophthora nicotianae P10297</name>
    <dbReference type="NCBI Taxonomy" id="1317064"/>
    <lineage>
        <taxon>Eukaryota</taxon>
        <taxon>Sar</taxon>
        <taxon>Stramenopiles</taxon>
        <taxon>Oomycota</taxon>
        <taxon>Peronosporomycetes</taxon>
        <taxon>Peronosporales</taxon>
        <taxon>Peronosporaceae</taxon>
        <taxon>Phytophthora</taxon>
    </lineage>
</organism>